<dbReference type="EMBL" id="JAJJHW010002585">
    <property type="protein sequence ID" value="KAH8371050.1"/>
    <property type="molecule type" value="Genomic_DNA"/>
</dbReference>
<evidence type="ECO:0000313" key="3">
    <source>
        <dbReference type="Proteomes" id="UP001200034"/>
    </source>
</evidence>
<comment type="caution">
    <text evidence="2">The sequence shown here is derived from an EMBL/GenBank/DDBJ whole genome shotgun (WGS) entry which is preliminary data.</text>
</comment>
<sequence>MATNDATFNFQEFTRKFYENFKQHDINLKELCITRSVMKTSEFFESMQQQMQEEAAQTTPTKQLGTVAEYAELFKVLDTYPSNLQRSTTNKKRELQRVNSSTLKVSDEQSTINNSSVSSTTLNNTRPEDGRKAAEVYGDFKKFQQKLRTIYEEAAALNKGQAAHLQSITQLQQFAQQVEQLLPCEREAPDAFTTSEEAILVGIAENLKQLNDLRSQSLVQVASSNDSALARLEILVEVLSYTLMQITSA</sequence>
<dbReference type="AlphaFoldDB" id="A0AAD4JZZ2"/>
<dbReference type="Proteomes" id="UP001200034">
    <property type="component" value="Unassembled WGS sequence"/>
</dbReference>
<proteinExistence type="predicted"/>
<protein>
    <recommendedName>
        <fullName evidence="4">Augmin complex subunit msd5</fullName>
    </recommendedName>
</protein>
<accession>A0AAD4JZZ2</accession>
<name>A0AAD4JZZ2_9MUSC</name>
<evidence type="ECO:0000256" key="1">
    <source>
        <dbReference type="SAM" id="MobiDB-lite"/>
    </source>
</evidence>
<organism evidence="2 3">
    <name type="scientific">Drosophila rubida</name>
    <dbReference type="NCBI Taxonomy" id="30044"/>
    <lineage>
        <taxon>Eukaryota</taxon>
        <taxon>Metazoa</taxon>
        <taxon>Ecdysozoa</taxon>
        <taxon>Arthropoda</taxon>
        <taxon>Hexapoda</taxon>
        <taxon>Insecta</taxon>
        <taxon>Pterygota</taxon>
        <taxon>Neoptera</taxon>
        <taxon>Endopterygota</taxon>
        <taxon>Diptera</taxon>
        <taxon>Brachycera</taxon>
        <taxon>Muscomorpha</taxon>
        <taxon>Ephydroidea</taxon>
        <taxon>Drosophilidae</taxon>
        <taxon>Drosophila</taxon>
    </lineage>
</organism>
<evidence type="ECO:0000313" key="2">
    <source>
        <dbReference type="EMBL" id="KAH8371050.1"/>
    </source>
</evidence>
<gene>
    <name evidence="2" type="ORF">KR093_006008</name>
</gene>
<feature type="region of interest" description="Disordered" evidence="1">
    <location>
        <begin position="98"/>
        <end position="130"/>
    </location>
</feature>
<reference evidence="2" key="1">
    <citation type="journal article" date="2021" name="Mol. Ecol. Resour.">
        <title>Phylogenomic analyses of the genus Drosophila reveals genomic signals of climate adaptation.</title>
        <authorList>
            <person name="Li F."/>
            <person name="Rane R.V."/>
            <person name="Luria V."/>
            <person name="Xiong Z."/>
            <person name="Chen J."/>
            <person name="Li Z."/>
            <person name="Catullo R.A."/>
            <person name="Griffin P.C."/>
            <person name="Schiffer M."/>
            <person name="Pearce S."/>
            <person name="Lee S.F."/>
            <person name="McElroy K."/>
            <person name="Stocker A."/>
            <person name="Shirriffs J."/>
            <person name="Cockerell F."/>
            <person name="Coppin C."/>
            <person name="Sgro C.M."/>
            <person name="Karger A."/>
            <person name="Cain J.W."/>
            <person name="Weber J.A."/>
            <person name="Santpere G."/>
            <person name="Kirschner M.W."/>
            <person name="Hoffmann A.A."/>
            <person name="Oakeshott J.G."/>
            <person name="Zhang G."/>
        </authorList>
    </citation>
    <scope>NUCLEOTIDE SEQUENCE</scope>
    <source>
        <strain evidence="2">BGI-SZ-2011g</strain>
    </source>
</reference>
<evidence type="ECO:0008006" key="4">
    <source>
        <dbReference type="Google" id="ProtNLM"/>
    </source>
</evidence>
<keyword evidence="3" id="KW-1185">Reference proteome</keyword>
<feature type="compositionally biased region" description="Low complexity" evidence="1">
    <location>
        <begin position="110"/>
        <end position="125"/>
    </location>
</feature>